<organism evidence="1 2">
    <name type="scientific">Suillus fuscotomentosus</name>
    <dbReference type="NCBI Taxonomy" id="1912939"/>
    <lineage>
        <taxon>Eukaryota</taxon>
        <taxon>Fungi</taxon>
        <taxon>Dikarya</taxon>
        <taxon>Basidiomycota</taxon>
        <taxon>Agaricomycotina</taxon>
        <taxon>Agaricomycetes</taxon>
        <taxon>Agaricomycetidae</taxon>
        <taxon>Boletales</taxon>
        <taxon>Suillineae</taxon>
        <taxon>Suillaceae</taxon>
        <taxon>Suillus</taxon>
    </lineage>
</organism>
<keyword evidence="2" id="KW-1185">Reference proteome</keyword>
<comment type="caution">
    <text evidence="1">The sequence shown here is derived from an EMBL/GenBank/DDBJ whole genome shotgun (WGS) entry which is preliminary data.</text>
</comment>
<dbReference type="EMBL" id="JABBWK010000015">
    <property type="protein sequence ID" value="KAG1902762.1"/>
    <property type="molecule type" value="Genomic_DNA"/>
</dbReference>
<dbReference type="Proteomes" id="UP001195769">
    <property type="component" value="Unassembled WGS sequence"/>
</dbReference>
<dbReference type="Pfam" id="PF18759">
    <property type="entry name" value="Plavaka"/>
    <property type="match status" value="1"/>
</dbReference>
<dbReference type="InterPro" id="IPR041078">
    <property type="entry name" value="Plavaka"/>
</dbReference>
<name>A0AAD4EB75_9AGAM</name>
<dbReference type="RefSeq" id="XP_041228337.1">
    <property type="nucleotide sequence ID" value="XM_041374800.1"/>
</dbReference>
<sequence length="63" mass="7305">DPSDLQAFFCEVQKFHLNGVFEPFWRDWVLTDPSCFFTPETLHVYYEPLLITPPCASPALRTA</sequence>
<dbReference type="GeneID" id="64669098"/>
<proteinExistence type="predicted"/>
<reference evidence="1" key="1">
    <citation type="journal article" date="2020" name="New Phytol.">
        <title>Comparative genomics reveals dynamic genome evolution in host specialist ectomycorrhizal fungi.</title>
        <authorList>
            <person name="Lofgren L.A."/>
            <person name="Nguyen N.H."/>
            <person name="Vilgalys R."/>
            <person name="Ruytinx J."/>
            <person name="Liao H.L."/>
            <person name="Branco S."/>
            <person name="Kuo A."/>
            <person name="LaButti K."/>
            <person name="Lipzen A."/>
            <person name="Andreopoulos W."/>
            <person name="Pangilinan J."/>
            <person name="Riley R."/>
            <person name="Hundley H."/>
            <person name="Na H."/>
            <person name="Barry K."/>
            <person name="Grigoriev I.V."/>
            <person name="Stajich J.E."/>
            <person name="Kennedy P.G."/>
        </authorList>
    </citation>
    <scope>NUCLEOTIDE SEQUENCE</scope>
    <source>
        <strain evidence="1">FC203</strain>
    </source>
</reference>
<dbReference type="AlphaFoldDB" id="A0AAD4EB75"/>
<accession>A0AAD4EB75</accession>
<feature type="non-terminal residue" evidence="1">
    <location>
        <position position="1"/>
    </location>
</feature>
<protein>
    <submittedName>
        <fullName evidence="1">Uncharacterized protein</fullName>
    </submittedName>
</protein>
<evidence type="ECO:0000313" key="2">
    <source>
        <dbReference type="Proteomes" id="UP001195769"/>
    </source>
</evidence>
<gene>
    <name evidence="1" type="ORF">F5891DRAFT_948322</name>
</gene>
<evidence type="ECO:0000313" key="1">
    <source>
        <dbReference type="EMBL" id="KAG1902762.1"/>
    </source>
</evidence>